<name>A0AAW0BZU1_9AGAR</name>
<evidence type="ECO:0000313" key="3">
    <source>
        <dbReference type="Proteomes" id="UP001362999"/>
    </source>
</evidence>
<proteinExistence type="predicted"/>
<evidence type="ECO:0000256" key="1">
    <source>
        <dbReference type="SAM" id="MobiDB-lite"/>
    </source>
</evidence>
<comment type="caution">
    <text evidence="2">The sequence shown here is derived from an EMBL/GenBank/DDBJ whole genome shotgun (WGS) entry which is preliminary data.</text>
</comment>
<protein>
    <submittedName>
        <fullName evidence="2">Uncharacterized protein</fullName>
    </submittedName>
</protein>
<dbReference type="EMBL" id="JAWWNJ010000024">
    <property type="protein sequence ID" value="KAK7032011.1"/>
    <property type="molecule type" value="Genomic_DNA"/>
</dbReference>
<evidence type="ECO:0000313" key="2">
    <source>
        <dbReference type="EMBL" id="KAK7032011.1"/>
    </source>
</evidence>
<gene>
    <name evidence="2" type="ORF">R3P38DRAFT_3187742</name>
</gene>
<dbReference type="Proteomes" id="UP001362999">
    <property type="component" value="Unassembled WGS sequence"/>
</dbReference>
<reference evidence="2 3" key="1">
    <citation type="journal article" date="2024" name="J Genomics">
        <title>Draft genome sequencing and assembly of Favolaschia claudopus CIRM-BRFM 2984 isolated from oak limbs.</title>
        <authorList>
            <person name="Navarro D."/>
            <person name="Drula E."/>
            <person name="Chaduli D."/>
            <person name="Cazenave R."/>
            <person name="Ahrendt S."/>
            <person name="Wang J."/>
            <person name="Lipzen A."/>
            <person name="Daum C."/>
            <person name="Barry K."/>
            <person name="Grigoriev I.V."/>
            <person name="Favel A."/>
            <person name="Rosso M.N."/>
            <person name="Martin F."/>
        </authorList>
    </citation>
    <scope>NUCLEOTIDE SEQUENCE [LARGE SCALE GENOMIC DNA]</scope>
    <source>
        <strain evidence="2 3">CIRM-BRFM 2984</strain>
    </source>
</reference>
<feature type="region of interest" description="Disordered" evidence="1">
    <location>
        <begin position="58"/>
        <end position="100"/>
    </location>
</feature>
<keyword evidence="3" id="KW-1185">Reference proteome</keyword>
<accession>A0AAW0BZU1</accession>
<dbReference type="AlphaFoldDB" id="A0AAW0BZU1"/>
<organism evidence="2 3">
    <name type="scientific">Favolaschia claudopus</name>
    <dbReference type="NCBI Taxonomy" id="2862362"/>
    <lineage>
        <taxon>Eukaryota</taxon>
        <taxon>Fungi</taxon>
        <taxon>Dikarya</taxon>
        <taxon>Basidiomycota</taxon>
        <taxon>Agaricomycotina</taxon>
        <taxon>Agaricomycetes</taxon>
        <taxon>Agaricomycetidae</taxon>
        <taxon>Agaricales</taxon>
        <taxon>Marasmiineae</taxon>
        <taxon>Mycenaceae</taxon>
        <taxon>Favolaschia</taxon>
    </lineage>
</organism>
<sequence length="432" mass="47396">MADEEDIPWTRQLLLLESNASSKRKKVALCSMSAQRLCFTALVSRQHFREVSEFLDGKEKHRTSPADEEDNDSSVSGSSDSEADEEDTDSSVSGSCDSEADSRAESLVSFLLEAKADSLRVLSYTGDIDDDLPEGPGLRARIRVRRAVSPDYRNRDTHVDPEVLERSATRLLARFKLRFSDVRLLLTAARCAIVGPSIISLARPDLAMSPTELDIVTGKGKAPAVADFFILAACYRVVKVPDDSDYDEVEGVGFGPVWSLALGDNLKINIIESMTDEPLDAVVRFHFTCVVAAWHADGIWLAYPELLKEALVITTPAAYPIESGFARRFSVWSALRKYVEVGFRVHLNEYPRAHVCGENVNCPATLRSSDDEGLPVLSFSGMAIHGEGILRRDSAPVNLAVSSERTAWLKATEAYLSSDVGPMPFGGAPDYM</sequence>